<dbReference type="EMBL" id="MWAK01000089">
    <property type="protein sequence ID" value="OPZ92538.1"/>
    <property type="molecule type" value="Genomic_DNA"/>
</dbReference>
<dbReference type="EC" id="6.3.5.3" evidence="8"/>
<evidence type="ECO:0000256" key="4">
    <source>
        <dbReference type="ARBA" id="ARBA00022741"/>
    </source>
</evidence>
<dbReference type="PANTHER" id="PTHR43555:SF1">
    <property type="entry name" value="PHOSPHORIBOSYLFORMYLGLYCINAMIDINE SYNTHASE SUBUNIT PURL"/>
    <property type="match status" value="1"/>
</dbReference>
<evidence type="ECO:0000259" key="11">
    <source>
        <dbReference type="Pfam" id="PF18072"/>
    </source>
</evidence>
<evidence type="ECO:0000256" key="5">
    <source>
        <dbReference type="ARBA" id="ARBA00022755"/>
    </source>
</evidence>
<evidence type="ECO:0000256" key="8">
    <source>
        <dbReference type="HAMAP-Rule" id="MF_00420"/>
    </source>
</evidence>
<feature type="domain" description="PurM-like N-terminal" evidence="9">
    <location>
        <begin position="110"/>
        <end position="235"/>
    </location>
</feature>
<gene>
    <name evidence="8 12" type="primary">purL</name>
    <name evidence="12" type="ORF">BWY73_00758</name>
</gene>
<keyword evidence="4 8" id="KW-0547">Nucleotide-binding</keyword>
<comment type="subcellular location">
    <subcellularLocation>
        <location evidence="8">Cytoplasm</location>
    </subcellularLocation>
</comment>
<protein>
    <recommendedName>
        <fullName evidence="8">Phosphoribosylformylglycinamidine synthase subunit PurL</fullName>
        <shortName evidence="8">FGAM synthase</shortName>
        <ecNumber evidence="8">6.3.5.3</ecNumber>
    </recommendedName>
    <alternativeName>
        <fullName evidence="8">Formylglycinamide ribonucleotide amidotransferase subunit II</fullName>
        <shortName evidence="8">FGAR amidotransferase II</shortName>
        <shortName evidence="8">FGAR-AT II</shortName>
    </alternativeName>
    <alternativeName>
        <fullName evidence="8">Glutamine amidotransferase PurL</fullName>
    </alternativeName>
    <alternativeName>
        <fullName evidence="8">Phosphoribosylformylglycinamidine synthase subunit II</fullName>
    </alternativeName>
</protein>
<evidence type="ECO:0000256" key="1">
    <source>
        <dbReference type="ARBA" id="ARBA00022490"/>
    </source>
</evidence>
<feature type="binding site" evidence="8">
    <location>
        <position position="580"/>
    </location>
    <ligand>
        <name>substrate</name>
    </ligand>
</feature>
<evidence type="ECO:0000259" key="10">
    <source>
        <dbReference type="Pfam" id="PF02769"/>
    </source>
</evidence>
<dbReference type="GO" id="GO:0000287">
    <property type="term" value="F:magnesium ion binding"/>
    <property type="evidence" value="ECO:0007669"/>
    <property type="project" value="UniProtKB-UniRule"/>
</dbReference>
<dbReference type="UniPathway" id="UPA00074">
    <property type="reaction ID" value="UER00128"/>
</dbReference>
<dbReference type="InterPro" id="IPR010074">
    <property type="entry name" value="PRibForGlyAmidine_synth_PurL"/>
</dbReference>
<feature type="binding site" evidence="8">
    <location>
        <position position="152"/>
    </location>
    <ligand>
        <name>Mg(2+)</name>
        <dbReference type="ChEBI" id="CHEBI:18420"/>
        <label>2</label>
    </ligand>
</feature>
<dbReference type="HAMAP" id="MF_00420">
    <property type="entry name" value="PurL_2"/>
    <property type="match status" value="1"/>
</dbReference>
<keyword evidence="7 8" id="KW-0460">Magnesium</keyword>
<comment type="caution">
    <text evidence="12">The sequence shown here is derived from an EMBL/GenBank/DDBJ whole genome shotgun (WGS) entry which is preliminary data.</text>
</comment>
<evidence type="ECO:0000256" key="7">
    <source>
        <dbReference type="ARBA" id="ARBA00022842"/>
    </source>
</evidence>
<dbReference type="PANTHER" id="PTHR43555">
    <property type="entry name" value="PHOSPHORIBOSYLFORMYLGLYCINAMIDINE SYNTHASE SUBUNIT PURL"/>
    <property type="match status" value="1"/>
</dbReference>
<evidence type="ECO:0000256" key="2">
    <source>
        <dbReference type="ARBA" id="ARBA00022598"/>
    </source>
</evidence>
<organism evidence="12">
    <name type="scientific">candidate division TA06 bacterium ADurb.Bin417</name>
    <dbReference type="NCBI Taxonomy" id="1852828"/>
    <lineage>
        <taxon>Bacteria</taxon>
        <taxon>Bacteria division TA06</taxon>
    </lineage>
</organism>
<comment type="caution">
    <text evidence="8">Lacks conserved residue(s) required for the propagation of feature annotation.</text>
</comment>
<feature type="domain" description="PurM-like C-terminal" evidence="10">
    <location>
        <begin position="620"/>
        <end position="764"/>
    </location>
</feature>
<dbReference type="CDD" id="cd02203">
    <property type="entry name" value="PurL_repeat1"/>
    <property type="match status" value="1"/>
</dbReference>
<dbReference type="AlphaFoldDB" id="A0A1V5MH16"/>
<comment type="similarity">
    <text evidence="8">Belongs to the FGAMS family.</text>
</comment>
<feature type="active site" evidence="8">
    <location>
        <position position="63"/>
    </location>
</feature>
<name>A0A1V5MH16_UNCT6</name>
<keyword evidence="1 8" id="KW-0963">Cytoplasm</keyword>
<dbReference type="NCBIfam" id="TIGR01736">
    <property type="entry name" value="FGAM_synth_II"/>
    <property type="match status" value="1"/>
</dbReference>
<dbReference type="Pfam" id="PF18072">
    <property type="entry name" value="FGAR-AT_linker"/>
    <property type="match status" value="1"/>
</dbReference>
<feature type="domain" description="Phosphoribosylformylglycinamidine synthase linker" evidence="11">
    <location>
        <begin position="18"/>
        <end position="67"/>
    </location>
</feature>
<keyword evidence="2 8" id="KW-0436">Ligase</keyword>
<dbReference type="InterPro" id="IPR036921">
    <property type="entry name" value="PurM-like_N_sf"/>
</dbReference>
<dbReference type="InterPro" id="IPR010918">
    <property type="entry name" value="PurM-like_C_dom"/>
</dbReference>
<dbReference type="CDD" id="cd02204">
    <property type="entry name" value="PurL_repeat2"/>
    <property type="match status" value="1"/>
</dbReference>
<feature type="binding site" evidence="8">
    <location>
        <position position="310"/>
    </location>
    <ligand>
        <name>Mg(2+)</name>
        <dbReference type="ChEBI" id="CHEBI:18420"/>
        <label>2</label>
    </ligand>
</feature>
<evidence type="ECO:0000256" key="3">
    <source>
        <dbReference type="ARBA" id="ARBA00022723"/>
    </source>
</evidence>
<comment type="subunit">
    <text evidence="8">Monomer. Part of the FGAM synthase complex composed of 1 PurL, 1 PurQ and 2 PurS subunits.</text>
</comment>
<evidence type="ECO:0000313" key="12">
    <source>
        <dbReference type="EMBL" id="OPZ92538.1"/>
    </source>
</evidence>
<feature type="binding site" evidence="8">
    <location>
        <position position="577"/>
    </location>
    <ligand>
        <name>ATP</name>
        <dbReference type="ChEBI" id="CHEBI:30616"/>
    </ligand>
</feature>
<feature type="binding site" evidence="8">
    <location>
        <position position="126"/>
    </location>
    <ligand>
        <name>ATP</name>
        <dbReference type="ChEBI" id="CHEBI:30616"/>
    </ligand>
</feature>
<dbReference type="InterPro" id="IPR041609">
    <property type="entry name" value="PurL_linker"/>
</dbReference>
<dbReference type="Gene3D" id="1.10.8.750">
    <property type="entry name" value="Phosphoribosylformylglycinamidine synthase, linker domain"/>
    <property type="match status" value="1"/>
</dbReference>
<accession>A0A1V5MH16</accession>
<dbReference type="Proteomes" id="UP000485484">
    <property type="component" value="Unassembled WGS sequence"/>
</dbReference>
<evidence type="ECO:0000259" key="9">
    <source>
        <dbReference type="Pfam" id="PF00586"/>
    </source>
</evidence>
<dbReference type="Pfam" id="PF02769">
    <property type="entry name" value="AIRS_C"/>
    <property type="match status" value="2"/>
</dbReference>
<keyword evidence="6 8" id="KW-0067">ATP-binding</keyword>
<comment type="pathway">
    <text evidence="8">Purine metabolism; IMP biosynthesis via de novo pathway; 5-amino-1-(5-phospho-D-ribosyl)imidazole from N(2)-formyl-N(1)-(5-phospho-D-ribosyl)glycinamide: step 1/2.</text>
</comment>
<comment type="catalytic activity">
    <reaction evidence="8">
        <text>N(2)-formyl-N(1)-(5-phospho-beta-D-ribosyl)glycinamide + L-glutamine + ATP + H2O = 2-formamido-N(1)-(5-O-phospho-beta-D-ribosyl)acetamidine + L-glutamate + ADP + phosphate + H(+)</text>
        <dbReference type="Rhea" id="RHEA:17129"/>
        <dbReference type="ChEBI" id="CHEBI:15377"/>
        <dbReference type="ChEBI" id="CHEBI:15378"/>
        <dbReference type="ChEBI" id="CHEBI:29985"/>
        <dbReference type="ChEBI" id="CHEBI:30616"/>
        <dbReference type="ChEBI" id="CHEBI:43474"/>
        <dbReference type="ChEBI" id="CHEBI:58359"/>
        <dbReference type="ChEBI" id="CHEBI:147286"/>
        <dbReference type="ChEBI" id="CHEBI:147287"/>
        <dbReference type="ChEBI" id="CHEBI:456216"/>
        <dbReference type="EC" id="6.3.5.3"/>
    </reaction>
</comment>
<feature type="domain" description="PurM-like N-terminal" evidence="9">
    <location>
        <begin position="482"/>
        <end position="580"/>
    </location>
</feature>
<dbReference type="SUPFAM" id="SSF56042">
    <property type="entry name" value="PurM C-terminal domain-like"/>
    <property type="match status" value="2"/>
</dbReference>
<dbReference type="GO" id="GO:0004642">
    <property type="term" value="F:phosphoribosylformylglycinamidine synthase activity"/>
    <property type="evidence" value="ECO:0007669"/>
    <property type="project" value="UniProtKB-UniRule"/>
</dbReference>
<dbReference type="GO" id="GO:0005524">
    <property type="term" value="F:ATP binding"/>
    <property type="evidence" value="ECO:0007669"/>
    <property type="project" value="UniProtKB-UniRule"/>
</dbReference>
<feature type="active site" description="Proton acceptor" evidence="8">
    <location>
        <position position="130"/>
    </location>
</feature>
<evidence type="ECO:0000256" key="6">
    <source>
        <dbReference type="ARBA" id="ARBA00022840"/>
    </source>
</evidence>
<keyword evidence="5 8" id="KW-0658">Purine biosynthesis</keyword>
<keyword evidence="3 8" id="KW-0479">Metal-binding</keyword>
<feature type="domain" description="PurM-like C-terminal" evidence="10">
    <location>
        <begin position="245"/>
        <end position="393"/>
    </location>
</feature>
<dbReference type="InterPro" id="IPR016188">
    <property type="entry name" value="PurM-like_N"/>
</dbReference>
<feature type="binding site" evidence="8">
    <location>
        <position position="540"/>
    </location>
    <ligand>
        <name>ATP</name>
        <dbReference type="ChEBI" id="CHEBI:30616"/>
    </ligand>
</feature>
<feature type="binding site" evidence="8">
    <location>
        <position position="128"/>
    </location>
    <ligand>
        <name>Mg(2+)</name>
        <dbReference type="ChEBI" id="CHEBI:18420"/>
        <label>1</label>
    </ligand>
</feature>
<dbReference type="InterPro" id="IPR036676">
    <property type="entry name" value="PurM-like_C_sf"/>
</dbReference>
<feature type="binding site" evidence="8">
    <location>
        <position position="151"/>
    </location>
    <ligand>
        <name>substrate</name>
    </ligand>
</feature>
<dbReference type="GO" id="GO:0006189">
    <property type="term" value="P:'de novo' IMP biosynthetic process"/>
    <property type="evidence" value="ECO:0007669"/>
    <property type="project" value="UniProtKB-UniRule"/>
</dbReference>
<dbReference type="SUPFAM" id="SSF55326">
    <property type="entry name" value="PurM N-terminal domain-like"/>
    <property type="match status" value="2"/>
</dbReference>
<proteinExistence type="inferred from homology"/>
<dbReference type="Gene3D" id="3.90.650.10">
    <property type="entry name" value="PurM-like C-terminal domain"/>
    <property type="match status" value="2"/>
</dbReference>
<dbReference type="Gene3D" id="3.30.1330.10">
    <property type="entry name" value="PurM-like, N-terminal domain"/>
    <property type="match status" value="2"/>
</dbReference>
<comment type="function">
    <text evidence="8">Part of the phosphoribosylformylglycinamidine synthase complex involved in the purines biosynthetic pathway. Catalyzes the ATP-dependent conversion of formylglycinamide ribonucleotide (FGAR) and glutamine to yield formylglycinamidine ribonucleotide (FGAM) and glutamate. The FGAM synthase complex is composed of three subunits. PurQ produces an ammonia molecule by converting glutamine to glutamate. PurL transfers the ammonia molecule to FGAR to form FGAM in an ATP-dependent manner. PurS interacts with PurQ and PurL and is thought to assist in the transfer of the ammonia molecule from PurQ to PurL.</text>
</comment>
<feature type="binding site" evidence="8">
    <location>
        <position position="282"/>
    </location>
    <ligand>
        <name>substrate</name>
    </ligand>
</feature>
<reference evidence="12" key="1">
    <citation type="submission" date="2017-02" db="EMBL/GenBank/DDBJ databases">
        <title>Delving into the versatile metabolic prowess of the omnipresent phylum Bacteroidetes.</title>
        <authorList>
            <person name="Nobu M.K."/>
            <person name="Mei R."/>
            <person name="Narihiro T."/>
            <person name="Kuroda K."/>
            <person name="Liu W.-T."/>
        </authorList>
    </citation>
    <scope>NUCLEOTIDE SEQUENCE</scope>
    <source>
        <strain evidence="12">ADurb.Bin417</strain>
    </source>
</reference>
<sequence length="789" mass="85832">MAALVREIRIDGLKRKALEELSRKYLLALGPEEMEAIQAHYRGLGRNPTDIELETIAQTWSEHCIHKTFSSRIEYREDGRTELIENLLKETIFRATRELDRPYCLSVFQDNAGVVELDDRYALAFKVETHNHPSALEPYGGAGTGIGGVIRDVLGVGLGARPILNTDVFCFGPLDYPHDRLPAGVLHPRRIYKGVVSGVRDYGNRMGIPTANGAILFDPGFLANPLVFCGTLGLMPRDSIEKEVRPGDLILVIGGRTGRDGIHGATFSSLSLKKGISASVVQIGAPITEKRLADVLLVARDRRLYSSLTDCGAGGLSSAVGELGKTTGAEVHLEKVPLKYAGLEPWEIWVSEAQERMVLAVPPEHREEIAALCAAENVEATFIGRFTRTGELRLCYRGETVGRLGTDFLYRGLPRLLRQAVYNTPRPAAVRLPEKVDHAAILEKLLSHPNIASKEKVIRQYDHEVQGQTVIKPLAGRNGPSDAVVLKPLAASGRRGVAVANGINLYGRLDPYRAAANAIDEALRNLTAVGGDPDRASLLDNFCWGDVGDPEVLGALVRAARACRDLSLAYRVPFISGKDSLNNYFVTDDGRHLSVPPILLVSSLSTVPNLERAVTLDLKRAGSRLYLLGETFPELGGSHYLRRLGLEGGTVPEVRPVPARERMLGLHRAIMDGLVLSCHDLSEGGLAVAAAEMAFSGGLGLELDLRRGGFKEMERDDQVLFSESASRFLVEVEPDRAGDFEARLSGTHLAAFGRVVAEPHLSVIGLGGGEIIRSSLAELGRAWRDALPW</sequence>
<dbReference type="Pfam" id="PF00586">
    <property type="entry name" value="AIRS"/>
    <property type="match status" value="2"/>
</dbReference>
<dbReference type="GO" id="GO:0005737">
    <property type="term" value="C:cytoplasm"/>
    <property type="evidence" value="ECO:0007669"/>
    <property type="project" value="UniProtKB-SubCell"/>
</dbReference>